<name>A0A4C1Z4G3_EUMVA</name>
<sequence length="118" mass="13332">MLYYLVSYRFDRALLFCIARIPNRRESASHLNGFRFALRAPSTSAVKTRTVSVRGRRVKGRAGVPRNLLRRLSSRPPDYGNRRRPVRAPGSSACGLSTASTCADPRRVPNLVWNKKKC</sequence>
<organism evidence="2 3">
    <name type="scientific">Eumeta variegata</name>
    <name type="common">Bagworm moth</name>
    <name type="synonym">Eumeta japonica</name>
    <dbReference type="NCBI Taxonomy" id="151549"/>
    <lineage>
        <taxon>Eukaryota</taxon>
        <taxon>Metazoa</taxon>
        <taxon>Ecdysozoa</taxon>
        <taxon>Arthropoda</taxon>
        <taxon>Hexapoda</taxon>
        <taxon>Insecta</taxon>
        <taxon>Pterygota</taxon>
        <taxon>Neoptera</taxon>
        <taxon>Endopterygota</taxon>
        <taxon>Lepidoptera</taxon>
        <taxon>Glossata</taxon>
        <taxon>Ditrysia</taxon>
        <taxon>Tineoidea</taxon>
        <taxon>Psychidae</taxon>
        <taxon>Oiketicinae</taxon>
        <taxon>Eumeta</taxon>
    </lineage>
</organism>
<feature type="region of interest" description="Disordered" evidence="1">
    <location>
        <begin position="71"/>
        <end position="93"/>
    </location>
</feature>
<evidence type="ECO:0000256" key="1">
    <source>
        <dbReference type="SAM" id="MobiDB-lite"/>
    </source>
</evidence>
<evidence type="ECO:0000313" key="3">
    <source>
        <dbReference type="Proteomes" id="UP000299102"/>
    </source>
</evidence>
<dbReference type="AlphaFoldDB" id="A0A4C1Z4G3"/>
<protein>
    <submittedName>
        <fullName evidence="2">Uncharacterized protein</fullName>
    </submittedName>
</protein>
<reference evidence="2 3" key="1">
    <citation type="journal article" date="2019" name="Commun. Biol.">
        <title>The bagworm genome reveals a unique fibroin gene that provides high tensile strength.</title>
        <authorList>
            <person name="Kono N."/>
            <person name="Nakamura H."/>
            <person name="Ohtoshi R."/>
            <person name="Tomita M."/>
            <person name="Numata K."/>
            <person name="Arakawa K."/>
        </authorList>
    </citation>
    <scope>NUCLEOTIDE SEQUENCE [LARGE SCALE GENOMIC DNA]</scope>
</reference>
<dbReference type="EMBL" id="BGZK01001624">
    <property type="protein sequence ID" value="GBP83496.1"/>
    <property type="molecule type" value="Genomic_DNA"/>
</dbReference>
<dbReference type="Proteomes" id="UP000299102">
    <property type="component" value="Unassembled WGS sequence"/>
</dbReference>
<keyword evidence="3" id="KW-1185">Reference proteome</keyword>
<evidence type="ECO:0000313" key="2">
    <source>
        <dbReference type="EMBL" id="GBP83496.1"/>
    </source>
</evidence>
<comment type="caution">
    <text evidence="2">The sequence shown here is derived from an EMBL/GenBank/DDBJ whole genome shotgun (WGS) entry which is preliminary data.</text>
</comment>
<gene>
    <name evidence="2" type="ORF">EVAR_86659_1</name>
</gene>
<accession>A0A4C1Z4G3</accession>
<proteinExistence type="predicted"/>